<dbReference type="SUPFAM" id="SSF49785">
    <property type="entry name" value="Galactose-binding domain-like"/>
    <property type="match status" value="1"/>
</dbReference>
<evidence type="ECO:0000256" key="9">
    <source>
        <dbReference type="SAM" id="MobiDB-lite"/>
    </source>
</evidence>
<comment type="similarity">
    <text evidence="2">Belongs to the fucolectin family.</text>
</comment>
<feature type="disulfide bond" evidence="8">
    <location>
        <begin position="33"/>
        <end position="51"/>
    </location>
</feature>
<gene>
    <name evidence="13" type="ORF">SNE40_012328</name>
</gene>
<keyword evidence="7 8" id="KW-1015">Disulfide bond</keyword>
<evidence type="ECO:0000259" key="12">
    <source>
        <dbReference type="PROSITE" id="PS51670"/>
    </source>
</evidence>
<dbReference type="EMBL" id="JAZGQO010000008">
    <property type="protein sequence ID" value="KAK6180123.1"/>
    <property type="molecule type" value="Genomic_DNA"/>
</dbReference>
<evidence type="ECO:0000256" key="1">
    <source>
        <dbReference type="ARBA" id="ARBA00002219"/>
    </source>
</evidence>
<evidence type="ECO:0000256" key="7">
    <source>
        <dbReference type="ARBA" id="ARBA00023157"/>
    </source>
</evidence>
<comment type="subunit">
    <text evidence="3">Homotrimer.</text>
</comment>
<name>A0AAN8JRE0_PATCE</name>
<keyword evidence="10" id="KW-1133">Transmembrane helix</keyword>
<dbReference type="InterPro" id="IPR003582">
    <property type="entry name" value="ShKT_dom"/>
</dbReference>
<protein>
    <recommendedName>
        <fullName evidence="12">ShKT domain-containing protein</fullName>
    </recommendedName>
</protein>
<keyword evidence="10" id="KW-0812">Transmembrane</keyword>
<dbReference type="InterPro" id="IPR006585">
    <property type="entry name" value="FTP1"/>
</dbReference>
<keyword evidence="11" id="KW-0732">Signal</keyword>
<keyword evidence="10" id="KW-0472">Membrane</keyword>
<keyword evidence="4" id="KW-0479">Metal-binding</keyword>
<dbReference type="PANTHER" id="PTHR45713">
    <property type="entry name" value="FTP DOMAIN-CONTAINING PROTEIN"/>
    <property type="match status" value="1"/>
</dbReference>
<dbReference type="GO" id="GO:0001868">
    <property type="term" value="P:regulation of complement activation, lectin pathway"/>
    <property type="evidence" value="ECO:0007669"/>
    <property type="project" value="UniProtKB-ARBA"/>
</dbReference>
<evidence type="ECO:0000256" key="3">
    <source>
        <dbReference type="ARBA" id="ARBA00011233"/>
    </source>
</evidence>
<accession>A0AAN8JRE0</accession>
<feature type="transmembrane region" description="Helical" evidence="10">
    <location>
        <begin position="336"/>
        <end position="360"/>
    </location>
</feature>
<organism evidence="13 14">
    <name type="scientific">Patella caerulea</name>
    <name type="common">Rayed Mediterranean limpet</name>
    <dbReference type="NCBI Taxonomy" id="87958"/>
    <lineage>
        <taxon>Eukaryota</taxon>
        <taxon>Metazoa</taxon>
        <taxon>Spiralia</taxon>
        <taxon>Lophotrochozoa</taxon>
        <taxon>Mollusca</taxon>
        <taxon>Gastropoda</taxon>
        <taxon>Patellogastropoda</taxon>
        <taxon>Patelloidea</taxon>
        <taxon>Patellidae</taxon>
        <taxon>Patella</taxon>
    </lineage>
</organism>
<evidence type="ECO:0000256" key="8">
    <source>
        <dbReference type="PROSITE-ProRule" id="PRU01005"/>
    </source>
</evidence>
<feature type="domain" description="ShKT" evidence="12">
    <location>
        <begin position="26"/>
        <end position="58"/>
    </location>
</feature>
<reference evidence="13 14" key="1">
    <citation type="submission" date="2024-01" db="EMBL/GenBank/DDBJ databases">
        <title>The genome of the rayed Mediterranean limpet Patella caerulea (Linnaeus, 1758).</title>
        <authorList>
            <person name="Anh-Thu Weber A."/>
            <person name="Halstead-Nussloch G."/>
        </authorList>
    </citation>
    <scope>NUCLEOTIDE SEQUENCE [LARGE SCALE GENOMIC DNA]</scope>
    <source>
        <strain evidence="13">AATW-2023a</strain>
        <tissue evidence="13">Whole specimen</tissue>
    </source>
</reference>
<evidence type="ECO:0000256" key="11">
    <source>
        <dbReference type="SAM" id="SignalP"/>
    </source>
</evidence>
<keyword evidence="5" id="KW-0430">Lectin</keyword>
<dbReference type="SMART" id="SM00607">
    <property type="entry name" value="FTP"/>
    <property type="match status" value="1"/>
</dbReference>
<evidence type="ECO:0000256" key="10">
    <source>
        <dbReference type="SAM" id="Phobius"/>
    </source>
</evidence>
<dbReference type="GO" id="GO:0010185">
    <property type="term" value="P:regulation of cellular defense response"/>
    <property type="evidence" value="ECO:0007669"/>
    <property type="project" value="UniProtKB-ARBA"/>
</dbReference>
<dbReference type="Pfam" id="PF22633">
    <property type="entry name" value="F5_F8_type_C_2"/>
    <property type="match status" value="1"/>
</dbReference>
<sequence length="513" mass="56782">MADVRLICVIILVSFILYYVTALEVCEDHYVSCPPTSCGGYPLATLYRTNCMKTCGVCTDVNRALGKPTAQSSPPASSYSKRAVDGDINSCTLINGTGQLWWCVDLQNVYDIDSVKLYNTNNLQKRLQSFQVKLGLYGVCDSRGFGSATTCYTEASQSIKDVYTITDCNHASPIPLVGRFIYVTISDENKNSILSLCEVSVTTGTKCSAGYYNYNTTSCLPCDTCKENSCDPDSGVCRDGCLVGYTGSMCQTCEDGLFGPVCRYACSMEGCRGNCDRETGACHECKAGYHGTNCELECNKECVHGRCQKADGSCFANIVTETKDEKPVDEGMDRSVVGVIGVISGIVITCLLILVHFIIIKRHRFYKVNNDRPPSFRAPSVPPETPKRHDSLQPVYPMSSHMRYIDIDLDDTDNRFDSMSGVSGGTRSLQTSMIERSAPETRPVQNKMTERPPLETPDELIKKKRLESQCSQISECSSHVEYKNESFEADEDITCDYEMVRNVKVPEHVYDSK</sequence>
<feature type="signal peptide" evidence="11">
    <location>
        <begin position="1"/>
        <end position="22"/>
    </location>
</feature>
<evidence type="ECO:0000256" key="5">
    <source>
        <dbReference type="ARBA" id="ARBA00022734"/>
    </source>
</evidence>
<evidence type="ECO:0000313" key="13">
    <source>
        <dbReference type="EMBL" id="KAK6180123.1"/>
    </source>
</evidence>
<dbReference type="Proteomes" id="UP001347796">
    <property type="component" value="Unassembled WGS sequence"/>
</dbReference>
<dbReference type="InterPro" id="IPR051941">
    <property type="entry name" value="BG_Antigen-Binding_Lectin"/>
</dbReference>
<evidence type="ECO:0000256" key="6">
    <source>
        <dbReference type="ARBA" id="ARBA00022837"/>
    </source>
</evidence>
<comment type="function">
    <text evidence="1">Acts as a defensive agent. Recognizes blood group fucosylated oligosaccharides including A, B, H and Lewis B-type antigens. Does not recognize Lewis A antigen and has low affinity for monovalent haptens.</text>
</comment>
<evidence type="ECO:0000313" key="14">
    <source>
        <dbReference type="Proteomes" id="UP001347796"/>
    </source>
</evidence>
<comment type="caution">
    <text evidence="13">The sequence shown here is derived from an EMBL/GenBank/DDBJ whole genome shotgun (WGS) entry which is preliminary data.</text>
</comment>
<dbReference type="PANTHER" id="PTHR45713:SF15">
    <property type="entry name" value="F5_8 TYPE C DOMAIN-CONTAINING PROTEIN"/>
    <property type="match status" value="1"/>
</dbReference>
<dbReference type="GO" id="GO:0042806">
    <property type="term" value="F:fucose binding"/>
    <property type="evidence" value="ECO:0007669"/>
    <property type="project" value="UniProtKB-ARBA"/>
</dbReference>
<keyword evidence="14" id="KW-1185">Reference proteome</keyword>
<feature type="chain" id="PRO_5042811804" description="ShKT domain-containing protein" evidence="11">
    <location>
        <begin position="23"/>
        <end position="513"/>
    </location>
</feature>
<dbReference type="GO" id="GO:0046872">
    <property type="term" value="F:metal ion binding"/>
    <property type="evidence" value="ECO:0007669"/>
    <property type="project" value="UniProtKB-KW"/>
</dbReference>
<evidence type="ECO:0000256" key="4">
    <source>
        <dbReference type="ARBA" id="ARBA00022723"/>
    </source>
</evidence>
<dbReference type="InterPro" id="IPR008979">
    <property type="entry name" value="Galactose-bd-like_sf"/>
</dbReference>
<evidence type="ECO:0000256" key="2">
    <source>
        <dbReference type="ARBA" id="ARBA00010147"/>
    </source>
</evidence>
<dbReference type="AlphaFoldDB" id="A0AAN8JRE0"/>
<dbReference type="PROSITE" id="PS51670">
    <property type="entry name" value="SHKT"/>
    <property type="match status" value="1"/>
</dbReference>
<dbReference type="Gene3D" id="2.60.120.260">
    <property type="entry name" value="Galactose-binding domain-like"/>
    <property type="match status" value="1"/>
</dbReference>
<proteinExistence type="inferred from homology"/>
<feature type="region of interest" description="Disordered" evidence="9">
    <location>
        <begin position="371"/>
        <end position="394"/>
    </location>
</feature>
<keyword evidence="6" id="KW-0106">Calcium</keyword>
<comment type="caution">
    <text evidence="8">Lacks conserved residue(s) required for the propagation of feature annotation.</text>
</comment>